<dbReference type="AlphaFoldDB" id="A0A4P2R364"/>
<evidence type="ECO:0000313" key="2">
    <source>
        <dbReference type="Proteomes" id="UP000295497"/>
    </source>
</evidence>
<reference evidence="1 2" key="1">
    <citation type="submission" date="2015-09" db="EMBL/GenBank/DDBJ databases">
        <title>Sorangium comparison.</title>
        <authorList>
            <person name="Zaburannyi N."/>
            <person name="Bunk B."/>
            <person name="Overmann J."/>
            <person name="Mueller R."/>
        </authorList>
    </citation>
    <scope>NUCLEOTIDE SEQUENCE [LARGE SCALE GENOMIC DNA]</scope>
    <source>
        <strain evidence="1 2">So ce836</strain>
    </source>
</reference>
<protein>
    <submittedName>
        <fullName evidence="1">Uncharacterized protein</fullName>
    </submittedName>
</protein>
<proteinExistence type="predicted"/>
<evidence type="ECO:0000313" key="1">
    <source>
        <dbReference type="EMBL" id="AUX37460.1"/>
    </source>
</evidence>
<gene>
    <name evidence="1" type="ORF">SOCE836_096840</name>
</gene>
<dbReference type="RefSeq" id="WP_129580087.1">
    <property type="nucleotide sequence ID" value="NZ_CP012672.1"/>
</dbReference>
<name>A0A4P2R364_SORCE</name>
<organism evidence="1 2">
    <name type="scientific">Sorangium cellulosum</name>
    <name type="common">Polyangium cellulosum</name>
    <dbReference type="NCBI Taxonomy" id="56"/>
    <lineage>
        <taxon>Bacteria</taxon>
        <taxon>Pseudomonadati</taxon>
        <taxon>Myxococcota</taxon>
        <taxon>Polyangia</taxon>
        <taxon>Polyangiales</taxon>
        <taxon>Polyangiaceae</taxon>
        <taxon>Sorangium</taxon>
    </lineage>
</organism>
<sequence length="61" mass="6992">MVVLEIKPDETKETDDPRVQLTLRDGVYRFQLVVEDQAGNQSKPVELDVVVRNPVRSPFPQ</sequence>
<accession>A0A4P2R364</accession>
<dbReference type="Proteomes" id="UP000295497">
    <property type="component" value="Chromosome"/>
</dbReference>
<dbReference type="EMBL" id="CP012672">
    <property type="protein sequence ID" value="AUX37460.1"/>
    <property type="molecule type" value="Genomic_DNA"/>
</dbReference>